<dbReference type="InterPro" id="IPR000504">
    <property type="entry name" value="RRM_dom"/>
</dbReference>
<keyword evidence="1 2" id="KW-0694">RNA-binding</keyword>
<dbReference type="SUPFAM" id="SSF54928">
    <property type="entry name" value="RNA-binding domain, RBD"/>
    <property type="match status" value="2"/>
</dbReference>
<dbReference type="Pfam" id="PF00076">
    <property type="entry name" value="RRM_1"/>
    <property type="match status" value="2"/>
</dbReference>
<dbReference type="PROSITE" id="PS50102">
    <property type="entry name" value="RRM"/>
    <property type="match status" value="2"/>
</dbReference>
<feature type="compositionally biased region" description="Polar residues" evidence="3">
    <location>
        <begin position="38"/>
        <end position="70"/>
    </location>
</feature>
<feature type="compositionally biased region" description="Pro residues" evidence="3">
    <location>
        <begin position="537"/>
        <end position="557"/>
    </location>
</feature>
<name>A0ABR3V6J0_HUMIN</name>
<accession>A0ABR3V6J0</accession>
<feature type="region of interest" description="Disordered" evidence="3">
    <location>
        <begin position="463"/>
        <end position="483"/>
    </location>
</feature>
<feature type="compositionally biased region" description="Low complexity" evidence="3">
    <location>
        <begin position="23"/>
        <end position="37"/>
    </location>
</feature>
<sequence>MSAMLRANKSAGGRGRLPRHARSVSLNSESSRSGSDSETTGARLSAATSPRTRFGNITNQFDNMTLSDSGNSGGTAPFQLGATPDDVFAASGSEGTASTHSTRSTSARGGSNNTGSDADGPGIETHNGDIVVAGQPNNANMAAAGIRANYGGMALQRRAPMGEGVGAIGVRRADVAARADIHGLDAQNFYPPTACVFVANLPEAAEDRALEAAVTREFSRFGTVFVKIRREGRGHHIGMPYAFAQFTNNEDARTAMEQGRGIMILGRPCRTEMVRANRTYIIYGRGDEDITIEEARRIFESYGPLSRCEPLPAQLCAAMGLPFTVLAEFQNFDAHRDLNSAVRRNDRFRIDAFDVQNHTVIARPNPDEVFLQRYDVDRRSVFVGGLPLDTTREELIELFSQVGEVVDANVITRENYANNRIRAFGFVEFARATTPGIAIQRLHNTDFRDGTVLNVERKSIRNASTPRRVRSQAFQNGPAPRTPVRMGFFQDAAPVAPGSGGARFGGGFGTPTGHGPAPVGHTPHGLPALGFHSTPGGPGPMPSPLGPGPSPLGPGPSPLGHGTPQVPGAPQAPLIGASGLPVTPGPAHSFGPSPFAWAGGYWPGWTIAQDPATGHAFWTFTPPAAGNGNGNGPEAPPTPRGHGNRQANNGNGGNGAAPAPTPTRPRGRD</sequence>
<feature type="compositionally biased region" description="Low complexity" evidence="3">
    <location>
        <begin position="640"/>
        <end position="649"/>
    </location>
</feature>
<feature type="domain" description="RRM" evidence="4">
    <location>
        <begin position="379"/>
        <end position="460"/>
    </location>
</feature>
<evidence type="ECO:0000313" key="6">
    <source>
        <dbReference type="Proteomes" id="UP001583172"/>
    </source>
</evidence>
<evidence type="ECO:0000256" key="1">
    <source>
        <dbReference type="ARBA" id="ARBA00022884"/>
    </source>
</evidence>
<dbReference type="InterPro" id="IPR012677">
    <property type="entry name" value="Nucleotide-bd_a/b_plait_sf"/>
</dbReference>
<dbReference type="SMART" id="SM00360">
    <property type="entry name" value="RRM"/>
    <property type="match status" value="2"/>
</dbReference>
<feature type="domain" description="RRM" evidence="4">
    <location>
        <begin position="194"/>
        <end position="276"/>
    </location>
</feature>
<feature type="compositionally biased region" description="Low complexity" evidence="3">
    <location>
        <begin position="95"/>
        <end position="111"/>
    </location>
</feature>
<dbReference type="Gene3D" id="3.30.70.330">
    <property type="match status" value="2"/>
</dbReference>
<keyword evidence="6" id="KW-1185">Reference proteome</keyword>
<protein>
    <recommendedName>
        <fullName evidence="4">RRM domain-containing protein</fullName>
    </recommendedName>
</protein>
<reference evidence="5 6" key="1">
    <citation type="journal article" date="2024" name="Commun. Biol.">
        <title>Comparative genomic analysis of thermophilic fungi reveals convergent evolutionary adaptations and gene losses.</title>
        <authorList>
            <person name="Steindorff A.S."/>
            <person name="Aguilar-Pontes M.V."/>
            <person name="Robinson A.J."/>
            <person name="Andreopoulos B."/>
            <person name="LaButti K."/>
            <person name="Kuo A."/>
            <person name="Mondo S."/>
            <person name="Riley R."/>
            <person name="Otillar R."/>
            <person name="Haridas S."/>
            <person name="Lipzen A."/>
            <person name="Grimwood J."/>
            <person name="Schmutz J."/>
            <person name="Clum A."/>
            <person name="Reid I.D."/>
            <person name="Moisan M.C."/>
            <person name="Butler G."/>
            <person name="Nguyen T.T.M."/>
            <person name="Dewar K."/>
            <person name="Conant G."/>
            <person name="Drula E."/>
            <person name="Henrissat B."/>
            <person name="Hansel C."/>
            <person name="Singer S."/>
            <person name="Hutchinson M.I."/>
            <person name="de Vries R.P."/>
            <person name="Natvig D.O."/>
            <person name="Powell A.J."/>
            <person name="Tsang A."/>
            <person name="Grigoriev I.V."/>
        </authorList>
    </citation>
    <scope>NUCLEOTIDE SEQUENCE [LARGE SCALE GENOMIC DNA]</scope>
    <source>
        <strain evidence="5 6">CBS 620.91</strain>
    </source>
</reference>
<comment type="caution">
    <text evidence="5">The sequence shown here is derived from an EMBL/GenBank/DDBJ whole genome shotgun (WGS) entry which is preliminary data.</text>
</comment>
<evidence type="ECO:0000256" key="2">
    <source>
        <dbReference type="PROSITE-ProRule" id="PRU00176"/>
    </source>
</evidence>
<organism evidence="5 6">
    <name type="scientific">Humicola insolens</name>
    <name type="common">Soft-rot fungus</name>
    <dbReference type="NCBI Taxonomy" id="85995"/>
    <lineage>
        <taxon>Eukaryota</taxon>
        <taxon>Fungi</taxon>
        <taxon>Dikarya</taxon>
        <taxon>Ascomycota</taxon>
        <taxon>Pezizomycotina</taxon>
        <taxon>Sordariomycetes</taxon>
        <taxon>Sordariomycetidae</taxon>
        <taxon>Sordariales</taxon>
        <taxon>Chaetomiaceae</taxon>
        <taxon>Mycothermus</taxon>
    </lineage>
</organism>
<dbReference type="InterPro" id="IPR035979">
    <property type="entry name" value="RBD_domain_sf"/>
</dbReference>
<gene>
    <name evidence="5" type="ORF">VTJ49DRAFT_3961</name>
</gene>
<proteinExistence type="predicted"/>
<dbReference type="InterPro" id="IPR052462">
    <property type="entry name" value="SLIRP/GR-RBP-like"/>
</dbReference>
<evidence type="ECO:0000259" key="4">
    <source>
        <dbReference type="PROSITE" id="PS50102"/>
    </source>
</evidence>
<evidence type="ECO:0000313" key="5">
    <source>
        <dbReference type="EMBL" id="KAL1837350.1"/>
    </source>
</evidence>
<feature type="region of interest" description="Disordered" evidence="3">
    <location>
        <begin position="619"/>
        <end position="669"/>
    </location>
</feature>
<evidence type="ECO:0000256" key="3">
    <source>
        <dbReference type="SAM" id="MobiDB-lite"/>
    </source>
</evidence>
<feature type="region of interest" description="Disordered" evidence="3">
    <location>
        <begin position="497"/>
        <end position="580"/>
    </location>
</feature>
<dbReference type="Proteomes" id="UP001583172">
    <property type="component" value="Unassembled WGS sequence"/>
</dbReference>
<feature type="compositionally biased region" description="Gly residues" evidence="3">
    <location>
        <begin position="498"/>
        <end position="512"/>
    </location>
</feature>
<feature type="region of interest" description="Disordered" evidence="3">
    <location>
        <begin position="1"/>
        <end position="129"/>
    </location>
</feature>
<dbReference type="EMBL" id="JAZGSY010000303">
    <property type="protein sequence ID" value="KAL1837350.1"/>
    <property type="molecule type" value="Genomic_DNA"/>
</dbReference>
<dbReference type="PANTHER" id="PTHR48027">
    <property type="entry name" value="HETEROGENEOUS NUCLEAR RIBONUCLEOPROTEIN 87F-RELATED"/>
    <property type="match status" value="1"/>
</dbReference>